<comment type="subunit">
    <text evidence="10">Interacts with PTBP1, RAVER2, VCL and ACTN1. Part of a complex containing RAVER1, VCL and ACTN1.</text>
</comment>
<dbReference type="PROSITE" id="PS50102">
    <property type="entry name" value="RRM"/>
    <property type="match status" value="3"/>
</dbReference>
<reference evidence="16" key="1">
    <citation type="submission" date="2025-08" db="UniProtKB">
        <authorList>
            <consortium name="Ensembl"/>
        </authorList>
    </citation>
    <scope>IDENTIFICATION</scope>
</reference>
<evidence type="ECO:0000256" key="12">
    <source>
        <dbReference type="ARBA" id="ARBA00076009"/>
    </source>
</evidence>
<dbReference type="InterPro" id="IPR012677">
    <property type="entry name" value="Nucleotide-bd_a/b_plait_sf"/>
</dbReference>
<dbReference type="FunFam" id="3.30.70.330:FF:000116">
    <property type="entry name" value="Putative ribonucleoprotein PTB-binding 1"/>
    <property type="match status" value="1"/>
</dbReference>
<dbReference type="Gene3D" id="3.30.70.330">
    <property type="match status" value="3"/>
</dbReference>
<name>A0A8C5PX80_9ANUR</name>
<comment type="function">
    <text evidence="9">Cooperates with PTBP1 to modulate regulated alternative splicing events. Promotes exon skipping. Cooperates with PTBP1 to modulate switching between mutually exclusive exons during maturation of the TPM1 pre-mRNA.</text>
</comment>
<evidence type="ECO:0000256" key="8">
    <source>
        <dbReference type="ARBA" id="ARBA00023242"/>
    </source>
</evidence>
<keyword evidence="7" id="KW-0007">Acetylation</keyword>
<feature type="region of interest" description="Disordered" evidence="14">
    <location>
        <begin position="566"/>
        <end position="602"/>
    </location>
</feature>
<evidence type="ECO:0000313" key="17">
    <source>
        <dbReference type="Proteomes" id="UP000694569"/>
    </source>
</evidence>
<feature type="compositionally biased region" description="Polar residues" evidence="14">
    <location>
        <begin position="573"/>
        <end position="596"/>
    </location>
</feature>
<dbReference type="FunFam" id="3.30.70.330:FF:000125">
    <property type="entry name" value="Putative ribonucleoprotein PTB-binding 1"/>
    <property type="match status" value="1"/>
</dbReference>
<dbReference type="Ensembl" id="ENSLLET00000030140.1">
    <property type="protein sequence ID" value="ENSLLEP00000029012.1"/>
    <property type="gene ID" value="ENSLLEG00000018414.1"/>
</dbReference>
<feature type="domain" description="RRM" evidence="15">
    <location>
        <begin position="207"/>
        <end position="295"/>
    </location>
</feature>
<keyword evidence="3" id="KW-0963">Cytoplasm</keyword>
<sequence>MNRGDTGRDTGSTHRVWLRSVEAHKICVTMEAGPVEAHVRHDWAWDVGVVAGGGGAVSVRRLSRMGGVSVRPRPSLRSPRAGRFKMAAAASGLLPLTAPGAHPDFTGETVLPRLEPEEVTRRLEASRAELENRRKILIRNLPQDCSSQEIHDLLKDYEIKYCYVDKNKRTAFITLINGDQAQEAIHTFHQHTMRDKEIQVQLQPTDALLCVTNLPPWLTLQEFEELVKSYGNVERCLLVYDQATGHSKGYGFVEYMKKDSASKARLELLGKSMDEYTLFAQWMDVNQLTVELIHSKCLCIHKLPKDYSDSHALTQLFSSVHNPVFCQLAEGEGSWFGGFAVVEYESPEQAQQIRDEMDGAVITGSKIQVSFCPPGSPGRSTLAALLAAQGMLQNNRKGLLPEPNPVQIMQSLNNPAMLQMLLQPQQRGRTGKHGSPSGHLPFINPTVSQALLQLNKLHQNPGLGNSSNVLLQNYSHLQMAQQQLLQLKNAQSNNSKPGLLGEAPVSMLQTAMGTAQQGAAEASQREAQKNLMPYYQSRPLGSVLPRISHDQQTEGPASQAFLSQPASAMPGQNLPQMLASGSESSLANKSSTQTSLLGEPPKDFRLSTNPYLNLASVLPGNPLAALGTRSLQQYVTDASNTQESALQPVLDSYFPYSQQYGDYPQETSQEWYDNYSTYNTSQFTLPTEDNPSSSGAGYSDYSAYVQAPPTYYNNAQGSFQGTSLLGEPPDKITTTEKRAYLLSWVNGVPGHTFHYEHKLGRLSAKILNYLLESDQMTLKVSVLVSVHP</sequence>
<dbReference type="PANTHER" id="PTHR48025">
    <property type="entry name" value="OS02G0815200 PROTEIN"/>
    <property type="match status" value="1"/>
</dbReference>
<dbReference type="AlphaFoldDB" id="A0A8C5PX80"/>
<dbReference type="GO" id="GO:0005737">
    <property type="term" value="C:cytoplasm"/>
    <property type="evidence" value="ECO:0007669"/>
    <property type="project" value="UniProtKB-SubCell"/>
</dbReference>
<reference evidence="16" key="2">
    <citation type="submission" date="2025-09" db="UniProtKB">
        <authorList>
            <consortium name="Ensembl"/>
        </authorList>
    </citation>
    <scope>IDENTIFICATION</scope>
</reference>
<feature type="domain" description="RRM" evidence="15">
    <location>
        <begin position="296"/>
        <end position="374"/>
    </location>
</feature>
<dbReference type="SUPFAM" id="SSF54928">
    <property type="entry name" value="RNA-binding domain, RBD"/>
    <property type="match status" value="2"/>
</dbReference>
<evidence type="ECO:0000256" key="4">
    <source>
        <dbReference type="ARBA" id="ARBA00022553"/>
    </source>
</evidence>
<gene>
    <name evidence="16" type="primary">RAVER2</name>
</gene>
<dbReference type="PANTHER" id="PTHR48025:SF1">
    <property type="entry name" value="RRM DOMAIN-CONTAINING PROTEIN"/>
    <property type="match status" value="1"/>
</dbReference>
<organism evidence="16 17">
    <name type="scientific">Leptobrachium leishanense</name>
    <name type="common">Leishan spiny toad</name>
    <dbReference type="NCBI Taxonomy" id="445787"/>
    <lineage>
        <taxon>Eukaryota</taxon>
        <taxon>Metazoa</taxon>
        <taxon>Chordata</taxon>
        <taxon>Craniata</taxon>
        <taxon>Vertebrata</taxon>
        <taxon>Euteleostomi</taxon>
        <taxon>Amphibia</taxon>
        <taxon>Batrachia</taxon>
        <taxon>Anura</taxon>
        <taxon>Pelobatoidea</taxon>
        <taxon>Megophryidae</taxon>
        <taxon>Leptobrachium</taxon>
    </lineage>
</organism>
<dbReference type="Pfam" id="PF00076">
    <property type="entry name" value="RRM_1"/>
    <property type="match status" value="3"/>
</dbReference>
<dbReference type="GeneTree" id="ENSGT00940000158648"/>
<proteinExistence type="predicted"/>
<dbReference type="GO" id="GO:0003729">
    <property type="term" value="F:mRNA binding"/>
    <property type="evidence" value="ECO:0007669"/>
    <property type="project" value="TreeGrafter"/>
</dbReference>
<keyword evidence="5" id="KW-0677">Repeat</keyword>
<keyword evidence="4" id="KW-0597">Phosphoprotein</keyword>
<evidence type="ECO:0000256" key="1">
    <source>
        <dbReference type="ARBA" id="ARBA00004123"/>
    </source>
</evidence>
<evidence type="ECO:0000256" key="6">
    <source>
        <dbReference type="ARBA" id="ARBA00022884"/>
    </source>
</evidence>
<dbReference type="InterPro" id="IPR035979">
    <property type="entry name" value="RBD_domain_sf"/>
</dbReference>
<accession>A0A8C5PX80</accession>
<evidence type="ECO:0000259" key="15">
    <source>
        <dbReference type="PROSITE" id="PS50102"/>
    </source>
</evidence>
<evidence type="ECO:0000313" key="16">
    <source>
        <dbReference type="Ensembl" id="ENSLLEP00000029012.1"/>
    </source>
</evidence>
<dbReference type="FunFam" id="3.30.70.330:FF:000100">
    <property type="entry name" value="Putative ribonucleoprotein PTB-binding 1"/>
    <property type="match status" value="1"/>
</dbReference>
<evidence type="ECO:0000256" key="2">
    <source>
        <dbReference type="ARBA" id="ARBA00004496"/>
    </source>
</evidence>
<keyword evidence="17" id="KW-1185">Reference proteome</keyword>
<dbReference type="GO" id="GO:0005634">
    <property type="term" value="C:nucleus"/>
    <property type="evidence" value="ECO:0007669"/>
    <property type="project" value="UniProtKB-SubCell"/>
</dbReference>
<evidence type="ECO:0000256" key="14">
    <source>
        <dbReference type="SAM" id="MobiDB-lite"/>
    </source>
</evidence>
<feature type="domain" description="RRM" evidence="15">
    <location>
        <begin position="134"/>
        <end position="205"/>
    </location>
</feature>
<protein>
    <recommendedName>
        <fullName evidence="11">Ribonucleoprotein PTB-binding 1</fullName>
    </recommendedName>
    <alternativeName>
        <fullName evidence="12">Protein raver-1</fullName>
    </alternativeName>
</protein>
<evidence type="ECO:0000256" key="11">
    <source>
        <dbReference type="ARBA" id="ARBA00072395"/>
    </source>
</evidence>
<keyword evidence="8" id="KW-0539">Nucleus</keyword>
<evidence type="ECO:0000256" key="10">
    <source>
        <dbReference type="ARBA" id="ARBA00066243"/>
    </source>
</evidence>
<dbReference type="OrthoDB" id="639027at2759"/>
<dbReference type="Proteomes" id="UP000694569">
    <property type="component" value="Unplaced"/>
</dbReference>
<evidence type="ECO:0000256" key="5">
    <source>
        <dbReference type="ARBA" id="ARBA00022737"/>
    </source>
</evidence>
<evidence type="ECO:0000256" key="9">
    <source>
        <dbReference type="ARBA" id="ARBA00058259"/>
    </source>
</evidence>
<evidence type="ECO:0000256" key="13">
    <source>
        <dbReference type="PROSITE-ProRule" id="PRU00176"/>
    </source>
</evidence>
<dbReference type="SMART" id="SM00360">
    <property type="entry name" value="RRM"/>
    <property type="match status" value="3"/>
</dbReference>
<dbReference type="InterPro" id="IPR000504">
    <property type="entry name" value="RRM_dom"/>
</dbReference>
<comment type="subcellular location">
    <subcellularLocation>
        <location evidence="2">Cytoplasm</location>
    </subcellularLocation>
    <subcellularLocation>
        <location evidence="1">Nucleus</location>
    </subcellularLocation>
</comment>
<dbReference type="InterPro" id="IPR050502">
    <property type="entry name" value="Euk_RNA-bind_prot"/>
</dbReference>
<evidence type="ECO:0000256" key="7">
    <source>
        <dbReference type="ARBA" id="ARBA00022990"/>
    </source>
</evidence>
<evidence type="ECO:0000256" key="3">
    <source>
        <dbReference type="ARBA" id="ARBA00022490"/>
    </source>
</evidence>
<keyword evidence="6 13" id="KW-0694">RNA-binding</keyword>